<accession>A0A6A4IIE1</accession>
<dbReference type="InterPro" id="IPR029510">
    <property type="entry name" value="Ald_DH_CS_GLU"/>
</dbReference>
<dbReference type="PANTHER" id="PTHR11699">
    <property type="entry name" value="ALDEHYDE DEHYDROGENASE-RELATED"/>
    <property type="match status" value="1"/>
</dbReference>
<dbReference type="SUPFAM" id="SSF53720">
    <property type="entry name" value="ALDH-like"/>
    <property type="match status" value="1"/>
</dbReference>
<evidence type="ECO:0000256" key="2">
    <source>
        <dbReference type="ARBA" id="ARBA00023002"/>
    </source>
</evidence>
<feature type="domain" description="Aldehyde dehydrogenase" evidence="5">
    <location>
        <begin position="34"/>
        <end position="495"/>
    </location>
</feature>
<dbReference type="InterPro" id="IPR016163">
    <property type="entry name" value="Ald_DH_C"/>
</dbReference>
<evidence type="ECO:0000313" key="7">
    <source>
        <dbReference type="Proteomes" id="UP000799118"/>
    </source>
</evidence>
<dbReference type="Gene3D" id="3.40.605.10">
    <property type="entry name" value="Aldehyde Dehydrogenase, Chain A, domain 1"/>
    <property type="match status" value="1"/>
</dbReference>
<gene>
    <name evidence="6" type="ORF">BT96DRAFT_805251</name>
</gene>
<dbReference type="Proteomes" id="UP000799118">
    <property type="component" value="Unassembled WGS sequence"/>
</dbReference>
<evidence type="ECO:0000313" key="6">
    <source>
        <dbReference type="EMBL" id="KAE9410381.1"/>
    </source>
</evidence>
<dbReference type="InterPro" id="IPR016161">
    <property type="entry name" value="Ald_DH/histidinol_DH"/>
</dbReference>
<dbReference type="GO" id="GO:0004030">
    <property type="term" value="F:aldehyde dehydrogenase [NAD(P)+] activity"/>
    <property type="evidence" value="ECO:0007669"/>
    <property type="project" value="UniProtKB-ARBA"/>
</dbReference>
<evidence type="ECO:0000259" key="5">
    <source>
        <dbReference type="Pfam" id="PF00171"/>
    </source>
</evidence>
<dbReference type="Pfam" id="PF00171">
    <property type="entry name" value="Aldedh"/>
    <property type="match status" value="1"/>
</dbReference>
<dbReference type="InterPro" id="IPR015590">
    <property type="entry name" value="Aldehyde_DH_dom"/>
</dbReference>
<dbReference type="InterPro" id="IPR016162">
    <property type="entry name" value="Ald_DH_N"/>
</dbReference>
<name>A0A6A4IIE1_9AGAR</name>
<comment type="similarity">
    <text evidence="1 4">Belongs to the aldehyde dehydrogenase family.</text>
</comment>
<organism evidence="6 7">
    <name type="scientific">Gymnopus androsaceus JB14</name>
    <dbReference type="NCBI Taxonomy" id="1447944"/>
    <lineage>
        <taxon>Eukaryota</taxon>
        <taxon>Fungi</taxon>
        <taxon>Dikarya</taxon>
        <taxon>Basidiomycota</taxon>
        <taxon>Agaricomycotina</taxon>
        <taxon>Agaricomycetes</taxon>
        <taxon>Agaricomycetidae</taxon>
        <taxon>Agaricales</taxon>
        <taxon>Marasmiineae</taxon>
        <taxon>Omphalotaceae</taxon>
        <taxon>Gymnopus</taxon>
    </lineage>
</organism>
<proteinExistence type="inferred from homology"/>
<dbReference type="CDD" id="cd07091">
    <property type="entry name" value="ALDH_F1-2_Ald2-like"/>
    <property type="match status" value="1"/>
</dbReference>
<evidence type="ECO:0000256" key="4">
    <source>
        <dbReference type="RuleBase" id="RU003345"/>
    </source>
</evidence>
<feature type="active site" evidence="3">
    <location>
        <position position="269"/>
    </location>
</feature>
<keyword evidence="2 4" id="KW-0560">Oxidoreductase</keyword>
<keyword evidence="7" id="KW-1185">Reference proteome</keyword>
<evidence type="ECO:0000256" key="1">
    <source>
        <dbReference type="ARBA" id="ARBA00009986"/>
    </source>
</evidence>
<dbReference type="AlphaFoldDB" id="A0A6A4IIE1"/>
<dbReference type="EMBL" id="ML769385">
    <property type="protein sequence ID" value="KAE9410381.1"/>
    <property type="molecule type" value="Genomic_DNA"/>
</dbReference>
<reference evidence="6" key="1">
    <citation type="journal article" date="2019" name="Environ. Microbiol.">
        <title>Fungal ecological strategies reflected in gene transcription - a case study of two litter decomposers.</title>
        <authorList>
            <person name="Barbi F."/>
            <person name="Kohler A."/>
            <person name="Barry K."/>
            <person name="Baskaran P."/>
            <person name="Daum C."/>
            <person name="Fauchery L."/>
            <person name="Ihrmark K."/>
            <person name="Kuo A."/>
            <person name="LaButti K."/>
            <person name="Lipzen A."/>
            <person name="Morin E."/>
            <person name="Grigoriev I.V."/>
            <person name="Henrissat B."/>
            <person name="Lindahl B."/>
            <person name="Martin F."/>
        </authorList>
    </citation>
    <scope>NUCLEOTIDE SEQUENCE</scope>
    <source>
        <strain evidence="6">JB14</strain>
    </source>
</reference>
<dbReference type="FunFam" id="3.40.605.10:FF:000026">
    <property type="entry name" value="Aldehyde dehydrogenase, putative"/>
    <property type="match status" value="1"/>
</dbReference>
<sequence length="507" mass="54624">MAHSVKIPVPGSNKEISVHTELFINNEFVPSVDSQETIQCFNPATEEVIASVVAGSAKDIDRAVAAARTAFKTTWGKNVTGWERSRLINKLADLIERDSQELAELETLNNGKPVAIARDSDIGDSIQCLRYYAGWADKITGQTIEVDNKSKMAFTIREAVGVCGQIIPWNYPINMWAWKVAPALAVGCTIVMKPSEITPLTALKLSELVVEAGFPPGVINTVPSLGAVGGATLAAHPDVDKIAFTGSTMTGRKIMEAAAKSNLKKVSLELGGKSPQLIFESADLEQAAAWTALGFCWNTGQDCTAGSRVYVQDTVYDKFLDILVRTVKATVIGNGFDQKSGGGPLVSKPQFDRVWGYIDSGKAEGAKVALGGERRNTKGYFVDPTIFTDINPDMKIVSSDYLNIFGPVLSVGRFKTEEEAIALANNTTYGLGAGLHSTDASQCMRVSGLMEAGTVWVNQYNALNNNVPFGGKKQSGIGRELGSHALEEYTSVKAVHWNIGEKLQWPL</sequence>
<dbReference type="PROSITE" id="PS00687">
    <property type="entry name" value="ALDEHYDE_DEHYDR_GLU"/>
    <property type="match status" value="1"/>
</dbReference>
<dbReference type="Gene3D" id="3.40.309.10">
    <property type="entry name" value="Aldehyde Dehydrogenase, Chain A, domain 2"/>
    <property type="match status" value="1"/>
</dbReference>
<dbReference type="FunFam" id="3.40.309.10:FF:000012">
    <property type="entry name" value="Betaine aldehyde dehydrogenase"/>
    <property type="match status" value="1"/>
</dbReference>
<protein>
    <submittedName>
        <fullName evidence="6">NAD-aldehyde dehydrogenase</fullName>
    </submittedName>
</protein>
<dbReference type="OrthoDB" id="310895at2759"/>
<dbReference type="FunFam" id="3.40.605.10:FF:000050">
    <property type="entry name" value="Aldehyde dehydrogenase, mitochondrial"/>
    <property type="match status" value="1"/>
</dbReference>
<evidence type="ECO:0000256" key="3">
    <source>
        <dbReference type="PROSITE-ProRule" id="PRU10007"/>
    </source>
</evidence>